<keyword evidence="4" id="KW-0067">ATP-binding</keyword>
<dbReference type="EMBL" id="CP124756">
    <property type="protein sequence ID" value="WGZ95012.1"/>
    <property type="molecule type" value="Genomic_DNA"/>
</dbReference>
<dbReference type="PANTHER" id="PTHR39560">
    <property type="entry name" value="PROTEIN ADENYLYLTRANSFERASE FIC-RELATED"/>
    <property type="match status" value="1"/>
</dbReference>
<organism evidence="9">
    <name type="scientific">Candidatus Thiothrix putei</name>
    <dbReference type="NCBI Taxonomy" id="3080811"/>
    <lineage>
        <taxon>Bacteria</taxon>
        <taxon>Pseudomonadati</taxon>
        <taxon>Pseudomonadota</taxon>
        <taxon>Gammaproteobacteria</taxon>
        <taxon>Thiotrichales</taxon>
        <taxon>Thiotrichaceae</taxon>
        <taxon>Thiothrix</taxon>
    </lineage>
</organism>
<dbReference type="KEGG" id="tput:QJT81_03230"/>
<evidence type="ECO:0000256" key="4">
    <source>
        <dbReference type="ARBA" id="ARBA00022840"/>
    </source>
</evidence>
<reference evidence="9" key="1">
    <citation type="journal article" date="2023" name="Int. J. Mol. Sci.">
        <title>Metagenomics Revealed a New Genus 'Candidatus Thiocaldithrix dubininis' gen. nov., sp. nov. and a New Species 'Candidatus Thiothrix putei' sp. nov. in the Family Thiotrichaceae, Some Members of Which Have Traits of Both Na+- and H+-Motive Energetics.</title>
        <authorList>
            <person name="Ravin N.V."/>
            <person name="Muntyan M.S."/>
            <person name="Smolyakov D.D."/>
            <person name="Rudenko T.S."/>
            <person name="Beletsky A.V."/>
            <person name="Mardanov A.V."/>
            <person name="Grabovich M.Y."/>
        </authorList>
    </citation>
    <scope>NUCLEOTIDE SEQUENCE</scope>
    <source>
        <strain evidence="9">GKL-02</strain>
    </source>
</reference>
<comment type="catalytic activity">
    <reaction evidence="7">
        <text>L-tyrosyl-[protein] + ATP = O-(5'-adenylyl)-L-tyrosyl-[protein] + diphosphate</text>
        <dbReference type="Rhea" id="RHEA:54288"/>
        <dbReference type="Rhea" id="RHEA-COMP:10136"/>
        <dbReference type="Rhea" id="RHEA-COMP:13846"/>
        <dbReference type="ChEBI" id="CHEBI:30616"/>
        <dbReference type="ChEBI" id="CHEBI:33019"/>
        <dbReference type="ChEBI" id="CHEBI:46858"/>
        <dbReference type="ChEBI" id="CHEBI:83624"/>
        <dbReference type="EC" id="2.7.7.108"/>
    </reaction>
</comment>
<dbReference type="NCBIfam" id="NF007672">
    <property type="entry name" value="PRK10347.1"/>
    <property type="match status" value="1"/>
</dbReference>
<dbReference type="Gene3D" id="1.10.3290.10">
    <property type="entry name" value="Fido-like domain"/>
    <property type="match status" value="1"/>
</dbReference>
<evidence type="ECO:0000256" key="5">
    <source>
        <dbReference type="ARBA" id="ARBA00034531"/>
    </source>
</evidence>
<sequence>MQDKYGVTNDPACYPNSTVLVNHLGIRDAAELAEVEKALTESRAALFEPDFSAFNLATLQAIHRHLFQDIYPWAGELRTVDLSKGNTRFCTAAYIEKETNKLLRKLANEDCLVGLPVASLLEQLADYYCELNVIHPFREGNGRTQRLFFDLIAINAGYGLDWSQVEQDEWIQANIAGYLGDLQPLQTLFQRIISDI</sequence>
<evidence type="ECO:0000256" key="2">
    <source>
        <dbReference type="ARBA" id="ARBA00022695"/>
    </source>
</evidence>
<keyword evidence="2" id="KW-0548">Nucleotidyltransferase</keyword>
<feature type="domain" description="Fido" evidence="8">
    <location>
        <begin position="54"/>
        <end position="191"/>
    </location>
</feature>
<dbReference type="PROSITE" id="PS51459">
    <property type="entry name" value="FIDO"/>
    <property type="match status" value="1"/>
</dbReference>
<keyword evidence="3" id="KW-0547">Nucleotide-binding</keyword>
<dbReference type="GO" id="GO:0051302">
    <property type="term" value="P:regulation of cell division"/>
    <property type="evidence" value="ECO:0007669"/>
    <property type="project" value="TreeGrafter"/>
</dbReference>
<name>A0AA95KQB0_9GAMM</name>
<dbReference type="Proteomes" id="UP001301326">
    <property type="component" value="Chromosome"/>
</dbReference>
<evidence type="ECO:0000256" key="7">
    <source>
        <dbReference type="ARBA" id="ARBA00048696"/>
    </source>
</evidence>
<evidence type="ECO:0000256" key="3">
    <source>
        <dbReference type="ARBA" id="ARBA00022741"/>
    </source>
</evidence>
<evidence type="ECO:0000313" key="9">
    <source>
        <dbReference type="EMBL" id="WGZ95012.1"/>
    </source>
</evidence>
<dbReference type="EC" id="2.7.7.108" evidence="5"/>
<dbReference type="PANTHER" id="PTHR39560:SF1">
    <property type="entry name" value="PROTEIN ADENYLYLTRANSFERASE FIC-RELATED"/>
    <property type="match status" value="1"/>
</dbReference>
<comment type="catalytic activity">
    <reaction evidence="6">
        <text>L-threonyl-[protein] + ATP = 3-O-(5'-adenylyl)-L-threonyl-[protein] + diphosphate</text>
        <dbReference type="Rhea" id="RHEA:54292"/>
        <dbReference type="Rhea" id="RHEA-COMP:11060"/>
        <dbReference type="Rhea" id="RHEA-COMP:13847"/>
        <dbReference type="ChEBI" id="CHEBI:30013"/>
        <dbReference type="ChEBI" id="CHEBI:30616"/>
        <dbReference type="ChEBI" id="CHEBI:33019"/>
        <dbReference type="ChEBI" id="CHEBI:138113"/>
        <dbReference type="EC" id="2.7.7.108"/>
    </reaction>
</comment>
<dbReference type="SUPFAM" id="SSF140931">
    <property type="entry name" value="Fic-like"/>
    <property type="match status" value="1"/>
</dbReference>
<dbReference type="Pfam" id="PF02661">
    <property type="entry name" value="Fic"/>
    <property type="match status" value="1"/>
</dbReference>
<protein>
    <recommendedName>
        <fullName evidence="5">protein adenylyltransferase</fullName>
        <ecNumber evidence="5">2.7.7.108</ecNumber>
    </recommendedName>
</protein>
<gene>
    <name evidence="9" type="ORF">QJT81_03230</name>
</gene>
<evidence type="ECO:0000256" key="1">
    <source>
        <dbReference type="ARBA" id="ARBA00022679"/>
    </source>
</evidence>
<evidence type="ECO:0000259" key="8">
    <source>
        <dbReference type="PROSITE" id="PS51459"/>
    </source>
</evidence>
<dbReference type="InterPro" id="IPR003812">
    <property type="entry name" value="Fido"/>
</dbReference>
<dbReference type="GO" id="GO:0005524">
    <property type="term" value="F:ATP binding"/>
    <property type="evidence" value="ECO:0007669"/>
    <property type="project" value="UniProtKB-KW"/>
</dbReference>
<dbReference type="AlphaFoldDB" id="A0AA95KQB0"/>
<reference evidence="9" key="2">
    <citation type="submission" date="2023-04" db="EMBL/GenBank/DDBJ databases">
        <authorList>
            <person name="Beletskiy A.V."/>
            <person name="Mardanov A.V."/>
            <person name="Ravin N.V."/>
        </authorList>
    </citation>
    <scope>NUCLEOTIDE SEQUENCE</scope>
    <source>
        <strain evidence="9">GKL-02</strain>
    </source>
</reference>
<evidence type="ECO:0000256" key="6">
    <source>
        <dbReference type="ARBA" id="ARBA00047939"/>
    </source>
</evidence>
<dbReference type="GO" id="GO:0070733">
    <property type="term" value="F:AMPylase activity"/>
    <property type="evidence" value="ECO:0007669"/>
    <property type="project" value="UniProtKB-EC"/>
</dbReference>
<keyword evidence="1 9" id="KW-0808">Transferase</keyword>
<accession>A0AA95KQB0</accession>
<dbReference type="InterPro" id="IPR036597">
    <property type="entry name" value="Fido-like_dom_sf"/>
</dbReference>
<proteinExistence type="predicted"/>